<keyword evidence="5" id="KW-1185">Reference proteome</keyword>
<dbReference type="PROSITE" id="PS51257">
    <property type="entry name" value="PROKAR_LIPOPROTEIN"/>
    <property type="match status" value="1"/>
</dbReference>
<keyword evidence="4" id="KW-0449">Lipoprotein</keyword>
<evidence type="ECO:0000313" key="5">
    <source>
        <dbReference type="Proteomes" id="UP000076104"/>
    </source>
</evidence>
<protein>
    <submittedName>
        <fullName evidence="4">Lipoprotein</fullName>
    </submittedName>
</protein>
<proteinExistence type="predicted"/>
<evidence type="ECO:0000313" key="4">
    <source>
        <dbReference type="EMBL" id="AMT97511.1"/>
    </source>
</evidence>
<dbReference type="Proteomes" id="UP000076104">
    <property type="component" value="Chromosome"/>
</dbReference>
<feature type="compositionally biased region" description="Acidic residues" evidence="1">
    <location>
        <begin position="54"/>
        <end position="63"/>
    </location>
</feature>
<dbReference type="InterPro" id="IPR053147">
    <property type="entry name" value="Hsp_HslJ-like"/>
</dbReference>
<organism evidence="4 5">
    <name type="scientific">Psychrobacter alimentarius</name>
    <dbReference type="NCBI Taxonomy" id="261164"/>
    <lineage>
        <taxon>Bacteria</taxon>
        <taxon>Pseudomonadati</taxon>
        <taxon>Pseudomonadota</taxon>
        <taxon>Gammaproteobacteria</taxon>
        <taxon>Moraxellales</taxon>
        <taxon>Moraxellaceae</taxon>
        <taxon>Psychrobacter</taxon>
    </lineage>
</organism>
<feature type="signal peptide" evidence="2">
    <location>
        <begin position="1"/>
        <end position="26"/>
    </location>
</feature>
<evidence type="ECO:0000256" key="1">
    <source>
        <dbReference type="SAM" id="MobiDB-lite"/>
    </source>
</evidence>
<dbReference type="Gene3D" id="2.40.128.270">
    <property type="match status" value="1"/>
</dbReference>
<feature type="domain" description="DUF306" evidence="3">
    <location>
        <begin position="76"/>
        <end position="175"/>
    </location>
</feature>
<gene>
    <name evidence="4" type="ORF">A3K91_1920</name>
</gene>
<keyword evidence="2" id="KW-0732">Signal</keyword>
<dbReference type="PANTHER" id="PTHR35535:SF1">
    <property type="entry name" value="HEAT SHOCK PROTEIN HSLJ"/>
    <property type="match status" value="1"/>
</dbReference>
<evidence type="ECO:0000259" key="3">
    <source>
        <dbReference type="Pfam" id="PF03724"/>
    </source>
</evidence>
<name>A0ABM5ZZN4_9GAMM</name>
<feature type="compositionally biased region" description="Basic and acidic residues" evidence="1">
    <location>
        <begin position="35"/>
        <end position="47"/>
    </location>
</feature>
<dbReference type="GeneID" id="33060363"/>
<evidence type="ECO:0000256" key="2">
    <source>
        <dbReference type="SAM" id="SignalP"/>
    </source>
</evidence>
<accession>A0ABM5ZZN4</accession>
<feature type="chain" id="PRO_5046765744" evidence="2">
    <location>
        <begin position="27"/>
        <end position="314"/>
    </location>
</feature>
<dbReference type="Pfam" id="PF03724">
    <property type="entry name" value="META"/>
    <property type="match status" value="1"/>
</dbReference>
<feature type="region of interest" description="Disordered" evidence="1">
    <location>
        <begin position="32"/>
        <end position="64"/>
    </location>
</feature>
<dbReference type="EMBL" id="CP014945">
    <property type="protein sequence ID" value="AMT97511.1"/>
    <property type="molecule type" value="Genomic_DNA"/>
</dbReference>
<dbReference type="InterPro" id="IPR038670">
    <property type="entry name" value="HslJ-like_sf"/>
</dbReference>
<reference evidence="4 5" key="1">
    <citation type="submission" date="2016-03" db="EMBL/GenBank/DDBJ databases">
        <title>Genome sequencing of Psychrobacter alimentarius PAMC 27889.</title>
        <authorList>
            <person name="Lee J."/>
            <person name="Kim O.-S."/>
        </authorList>
    </citation>
    <scope>NUCLEOTIDE SEQUENCE [LARGE SCALE GENOMIC DNA]</scope>
    <source>
        <strain evidence="4 5">PAMC 27889</strain>
    </source>
</reference>
<dbReference type="InterPro" id="IPR005184">
    <property type="entry name" value="DUF306_Meta_HslJ"/>
</dbReference>
<sequence>MRLSFRTLSFKLGILPSMLVASLALGACQNSTSTNEKEKTEHAKAVDNEVMASDADETTDEPITDNKSAEQAMISTLSDHRWTLVSVMGNESQPLNELAVVKDEVRLSFNQYQGQNTLNYSVGCNTISANYQLQGSVLSVDDSMSTKMLCADLNAAENSLIDLMEGDSQIVVTKNDASQEEQAVLTQLTNEETTLVWEGQLTDQAKYNSKGETVFWAVNAKKTSCNDTTSEMCLQVKPITYDNQGIKSSEGQWAPFAGVIDGYQPDGKHDEVLRIQRYALDADTNTAANDNRLEAPSEAYAYVLDAVIESAVAE</sequence>
<dbReference type="RefSeq" id="WP_062845060.1">
    <property type="nucleotide sequence ID" value="NZ_CP014945.1"/>
</dbReference>
<dbReference type="PANTHER" id="PTHR35535">
    <property type="entry name" value="HEAT SHOCK PROTEIN HSLJ"/>
    <property type="match status" value="1"/>
</dbReference>